<dbReference type="OrthoDB" id="5405911at2"/>
<dbReference type="InterPro" id="IPR031165">
    <property type="entry name" value="GNAT_YJDJ"/>
</dbReference>
<reference evidence="1 2" key="1">
    <citation type="submission" date="2016-09" db="EMBL/GenBank/DDBJ databases">
        <authorList>
            <person name="Laine KS P."/>
        </authorList>
    </citation>
    <scope>NUCLEOTIDE SEQUENCE [LARGE SCALE GENOMIC DNA]</scope>
    <source>
        <strain evidence="1">PFRJS-23</strain>
    </source>
</reference>
<organism evidence="1 2">
    <name type="scientific">Propionibacterium freudenreichii</name>
    <dbReference type="NCBI Taxonomy" id="1744"/>
    <lineage>
        <taxon>Bacteria</taxon>
        <taxon>Bacillati</taxon>
        <taxon>Actinomycetota</taxon>
        <taxon>Actinomycetes</taxon>
        <taxon>Propionibacteriales</taxon>
        <taxon>Propionibacteriaceae</taxon>
        <taxon>Propionibacterium</taxon>
    </lineage>
</organism>
<gene>
    <name evidence="1" type="ORF">PFR_JS23_1230</name>
</gene>
<evidence type="ECO:0000313" key="1">
    <source>
        <dbReference type="EMBL" id="SCQ78861.1"/>
    </source>
</evidence>
<dbReference type="RefSeq" id="WP_036940690.1">
    <property type="nucleotide sequence ID" value="NZ_CCYN01000012.1"/>
</dbReference>
<dbReference type="AlphaFoldDB" id="A0A0A8P7Q0"/>
<proteinExistence type="predicted"/>
<accession>A0A0A8P7Q0</accession>
<dbReference type="SUPFAM" id="SSF55729">
    <property type="entry name" value="Acyl-CoA N-acyltransferases (Nat)"/>
    <property type="match status" value="1"/>
</dbReference>
<name>A0A0A8P7Q0_9ACTN</name>
<evidence type="ECO:0000313" key="2">
    <source>
        <dbReference type="Proteomes" id="UP000250080"/>
    </source>
</evidence>
<dbReference type="InterPro" id="IPR016181">
    <property type="entry name" value="Acyl_CoA_acyltransferase"/>
</dbReference>
<dbReference type="Gene3D" id="3.40.630.30">
    <property type="match status" value="1"/>
</dbReference>
<protein>
    <submittedName>
        <fullName evidence="1">Uncharacterized protein</fullName>
    </submittedName>
</protein>
<dbReference type="CDD" id="cd04301">
    <property type="entry name" value="NAT_SF"/>
    <property type="match status" value="1"/>
</dbReference>
<dbReference type="InterPro" id="IPR045057">
    <property type="entry name" value="Gcn5-rel_NAT"/>
</dbReference>
<dbReference type="Proteomes" id="UP000250080">
    <property type="component" value="Chromosome I"/>
</dbReference>
<dbReference type="PANTHER" id="PTHR31435">
    <property type="entry name" value="PROTEIN NATD1"/>
    <property type="match status" value="1"/>
</dbReference>
<dbReference type="PROSITE" id="PS51729">
    <property type="entry name" value="GNAT_YJDJ"/>
    <property type="match status" value="1"/>
</dbReference>
<dbReference type="Pfam" id="PF14542">
    <property type="entry name" value="Acetyltransf_CG"/>
    <property type="match status" value="1"/>
</dbReference>
<dbReference type="EMBL" id="LT618793">
    <property type="protein sequence ID" value="SCQ78861.1"/>
    <property type="molecule type" value="Genomic_DNA"/>
</dbReference>
<sequence length="96" mass="10493">MSDDTSVTITNNEAQGRYEARVDGELAGILEYQLGEGTVLFPHTEVHPQFGGRGIGAQLASRAVREAADKGLSMIPACWFVRGWIDKHPEFAGYVK</sequence>
<dbReference type="PANTHER" id="PTHR31435:SF10">
    <property type="entry name" value="BSR4717 PROTEIN"/>
    <property type="match status" value="1"/>
</dbReference>